<accession>A0A919A8R8</accession>
<feature type="chain" id="PRO_5038756011" description="CinY protein" evidence="1">
    <location>
        <begin position="31"/>
        <end position="336"/>
    </location>
</feature>
<evidence type="ECO:0000313" key="3">
    <source>
        <dbReference type="Proteomes" id="UP000608024"/>
    </source>
</evidence>
<dbReference type="AlphaFoldDB" id="A0A919A8R8"/>
<dbReference type="EMBL" id="BNBT01000182">
    <property type="protein sequence ID" value="GHE92524.1"/>
    <property type="molecule type" value="Genomic_DNA"/>
</dbReference>
<gene>
    <name evidence="2" type="ORF">GCM10018785_68390</name>
</gene>
<proteinExistence type="predicted"/>
<keyword evidence="1" id="KW-0732">Signal</keyword>
<feature type="signal peptide" evidence="1">
    <location>
        <begin position="1"/>
        <end position="30"/>
    </location>
</feature>
<evidence type="ECO:0008006" key="4">
    <source>
        <dbReference type="Google" id="ProtNLM"/>
    </source>
</evidence>
<evidence type="ECO:0000313" key="2">
    <source>
        <dbReference type="EMBL" id="GHE92524.1"/>
    </source>
</evidence>
<reference evidence="2" key="1">
    <citation type="journal article" date="2014" name="Int. J. Syst. Evol. Microbiol.">
        <title>Complete genome sequence of Corynebacterium casei LMG S-19264T (=DSM 44701T), isolated from a smear-ripened cheese.</title>
        <authorList>
            <consortium name="US DOE Joint Genome Institute (JGI-PGF)"/>
            <person name="Walter F."/>
            <person name="Albersmeier A."/>
            <person name="Kalinowski J."/>
            <person name="Ruckert C."/>
        </authorList>
    </citation>
    <scope>NUCLEOTIDE SEQUENCE</scope>
    <source>
        <strain evidence="2">JCM 4784</strain>
    </source>
</reference>
<name>A0A919A8R8_9ACTN</name>
<sequence>MVNTKSRIRRAALPLGACVVMAPALLTAQAQPAAAFGTVNKFGQHGEHERITRAALACAPGVASDGGCFEPRSLDQVAGHEGTFGAVGSPDSDETFTTAAHCDDADFLDKPGYPRSREQATTKLRECVTHLQKRFDEGVSAAGRTLDSKGAVSPDGADLGKDCTFFLGVSGRAKCDAVEGFGRALHGVQDFYSHSNWADQHDTARPLAKDNPPGLGQSRPAPFLDLTATGLADASVPKDLTTGCYTVLFGCSQRIEHSDVNKDNGLIDPATGAATQPGTARGKVGDNFRRAVDGAIADTRRQWSDFRKELKRTYGEAKGERIACVMTRDNPVRDCA</sequence>
<keyword evidence="3" id="KW-1185">Reference proteome</keyword>
<evidence type="ECO:0000256" key="1">
    <source>
        <dbReference type="SAM" id="SignalP"/>
    </source>
</evidence>
<reference evidence="2" key="2">
    <citation type="submission" date="2020-09" db="EMBL/GenBank/DDBJ databases">
        <authorList>
            <person name="Sun Q."/>
            <person name="Ohkuma M."/>
        </authorList>
    </citation>
    <scope>NUCLEOTIDE SEQUENCE</scope>
    <source>
        <strain evidence="2">JCM 4784</strain>
    </source>
</reference>
<protein>
    <recommendedName>
        <fullName evidence="4">CinY protein</fullName>
    </recommendedName>
</protein>
<dbReference type="Proteomes" id="UP000608024">
    <property type="component" value="Unassembled WGS sequence"/>
</dbReference>
<organism evidence="2 3">
    <name type="scientific">Streptomyces longispororuber</name>
    <dbReference type="NCBI Taxonomy" id="68230"/>
    <lineage>
        <taxon>Bacteria</taxon>
        <taxon>Bacillati</taxon>
        <taxon>Actinomycetota</taxon>
        <taxon>Actinomycetes</taxon>
        <taxon>Kitasatosporales</taxon>
        <taxon>Streptomycetaceae</taxon>
        <taxon>Streptomyces</taxon>
    </lineage>
</organism>
<comment type="caution">
    <text evidence="2">The sequence shown here is derived from an EMBL/GenBank/DDBJ whole genome shotgun (WGS) entry which is preliminary data.</text>
</comment>